<dbReference type="Proteomes" id="UP000197277">
    <property type="component" value="Unassembled WGS sequence"/>
</dbReference>
<feature type="domain" description="2Fe-2S ferredoxin-type" evidence="7">
    <location>
        <begin position="4"/>
        <end position="105"/>
    </location>
</feature>
<dbReference type="PROSITE" id="PS51085">
    <property type="entry name" value="2FE2S_FER_2"/>
    <property type="match status" value="1"/>
</dbReference>
<keyword evidence="5" id="KW-0411">Iron-sulfur</keyword>
<evidence type="ECO:0000256" key="5">
    <source>
        <dbReference type="ARBA" id="ARBA00023014"/>
    </source>
</evidence>
<dbReference type="AlphaFoldDB" id="A0A246FHV8"/>
<dbReference type="CDD" id="cd00207">
    <property type="entry name" value="fer2"/>
    <property type="match status" value="1"/>
</dbReference>
<evidence type="ECO:0000256" key="1">
    <source>
        <dbReference type="ARBA" id="ARBA00010914"/>
    </source>
</evidence>
<dbReference type="PANTHER" id="PTHR23426:SF65">
    <property type="entry name" value="FERREDOXIN-2, MITOCHONDRIAL"/>
    <property type="match status" value="1"/>
</dbReference>
<evidence type="ECO:0000256" key="2">
    <source>
        <dbReference type="ARBA" id="ARBA00022714"/>
    </source>
</evidence>
<dbReference type="OrthoDB" id="9799640at2"/>
<evidence type="ECO:0000259" key="7">
    <source>
        <dbReference type="PROSITE" id="PS51085"/>
    </source>
</evidence>
<evidence type="ECO:0000256" key="4">
    <source>
        <dbReference type="ARBA" id="ARBA00023004"/>
    </source>
</evidence>
<comment type="caution">
    <text evidence="8">The sequence shown here is derived from an EMBL/GenBank/DDBJ whole genome shotgun (WGS) entry which is preliminary data.</text>
</comment>
<dbReference type="InterPro" id="IPR012675">
    <property type="entry name" value="Beta-grasp_dom_sf"/>
</dbReference>
<sequence>MKAVNITFKFQDGQPDQTHVAAEGESVLDVALNNDIQLQHNCGGVCGCSTCHVYIEQGEADLPEISDAEEDFIDRAENPRISSRLGCQCVVQGNADLVVRIPTQHFLGH</sequence>
<name>A0A246FHV8_9BACT</name>
<dbReference type="PANTHER" id="PTHR23426">
    <property type="entry name" value="FERREDOXIN/ADRENODOXIN"/>
    <property type="match status" value="1"/>
</dbReference>
<dbReference type="Gene3D" id="3.10.20.30">
    <property type="match status" value="1"/>
</dbReference>
<accession>A0A246FHV8</accession>
<gene>
    <name evidence="8" type="ORF">CDA63_15825</name>
</gene>
<evidence type="ECO:0000313" key="9">
    <source>
        <dbReference type="Proteomes" id="UP000197277"/>
    </source>
</evidence>
<dbReference type="GO" id="GO:0140647">
    <property type="term" value="P:P450-containing electron transport chain"/>
    <property type="evidence" value="ECO:0007669"/>
    <property type="project" value="InterPro"/>
</dbReference>
<dbReference type="InterPro" id="IPR001055">
    <property type="entry name" value="Adrenodoxin-like"/>
</dbReference>
<dbReference type="EMBL" id="NIRR01000032">
    <property type="protein sequence ID" value="OWP62117.1"/>
    <property type="molecule type" value="Genomic_DNA"/>
</dbReference>
<organism evidence="8 9">
    <name type="scientific">Hymenobacter amundsenii</name>
    <dbReference type="NCBI Taxonomy" id="2006685"/>
    <lineage>
        <taxon>Bacteria</taxon>
        <taxon>Pseudomonadati</taxon>
        <taxon>Bacteroidota</taxon>
        <taxon>Cytophagia</taxon>
        <taxon>Cytophagales</taxon>
        <taxon>Hymenobacteraceae</taxon>
        <taxon>Hymenobacter</taxon>
    </lineage>
</organism>
<keyword evidence="9" id="KW-1185">Reference proteome</keyword>
<dbReference type="InterPro" id="IPR036010">
    <property type="entry name" value="2Fe-2S_ferredoxin-like_sf"/>
</dbReference>
<dbReference type="SUPFAM" id="SSF54292">
    <property type="entry name" value="2Fe-2S ferredoxin-like"/>
    <property type="match status" value="1"/>
</dbReference>
<proteinExistence type="inferred from homology"/>
<evidence type="ECO:0000256" key="3">
    <source>
        <dbReference type="ARBA" id="ARBA00022723"/>
    </source>
</evidence>
<keyword evidence="2" id="KW-0001">2Fe-2S</keyword>
<dbReference type="GO" id="GO:0046872">
    <property type="term" value="F:metal ion binding"/>
    <property type="evidence" value="ECO:0007669"/>
    <property type="project" value="UniProtKB-KW"/>
</dbReference>
<evidence type="ECO:0000256" key="6">
    <source>
        <dbReference type="ARBA" id="ARBA00034078"/>
    </source>
</evidence>
<dbReference type="InterPro" id="IPR001041">
    <property type="entry name" value="2Fe-2S_ferredoxin-type"/>
</dbReference>
<dbReference type="PRINTS" id="PR00355">
    <property type="entry name" value="ADRENODOXIN"/>
</dbReference>
<reference evidence="8 9" key="1">
    <citation type="submission" date="2017-06" db="EMBL/GenBank/DDBJ databases">
        <title>Hymenobacter amundsenii sp. nov. isolated from regoliths in Antarctica.</title>
        <authorList>
            <person name="Sedlacek I."/>
            <person name="Kralova S."/>
            <person name="Pantucek R."/>
            <person name="Svec P."/>
            <person name="Holochova P."/>
            <person name="Stankova E."/>
            <person name="Vrbovska V."/>
            <person name="Busse H.-J."/>
        </authorList>
    </citation>
    <scope>NUCLEOTIDE SEQUENCE [LARGE SCALE GENOMIC DNA]</scope>
    <source>
        <strain evidence="8 9">CCM 8682</strain>
    </source>
</reference>
<comment type="similarity">
    <text evidence="1">Belongs to the adrenodoxin/putidaredoxin family.</text>
</comment>
<dbReference type="GO" id="GO:0005829">
    <property type="term" value="C:cytosol"/>
    <property type="evidence" value="ECO:0007669"/>
    <property type="project" value="TreeGrafter"/>
</dbReference>
<comment type="cofactor">
    <cofactor evidence="6">
        <name>[2Fe-2S] cluster</name>
        <dbReference type="ChEBI" id="CHEBI:190135"/>
    </cofactor>
</comment>
<dbReference type="GO" id="GO:0051537">
    <property type="term" value="F:2 iron, 2 sulfur cluster binding"/>
    <property type="evidence" value="ECO:0007669"/>
    <property type="project" value="UniProtKB-KW"/>
</dbReference>
<keyword evidence="3" id="KW-0479">Metal-binding</keyword>
<dbReference type="Pfam" id="PF00111">
    <property type="entry name" value="Fer2"/>
    <property type="match status" value="1"/>
</dbReference>
<dbReference type="GO" id="GO:0009055">
    <property type="term" value="F:electron transfer activity"/>
    <property type="evidence" value="ECO:0007669"/>
    <property type="project" value="TreeGrafter"/>
</dbReference>
<dbReference type="RefSeq" id="WP_088465433.1">
    <property type="nucleotide sequence ID" value="NZ_NIRR01000032.1"/>
</dbReference>
<protein>
    <submittedName>
        <fullName evidence="8">Ferredoxin</fullName>
    </submittedName>
</protein>
<keyword evidence="4" id="KW-0408">Iron</keyword>
<evidence type="ECO:0000313" key="8">
    <source>
        <dbReference type="EMBL" id="OWP62117.1"/>
    </source>
</evidence>